<dbReference type="CDD" id="cd02238">
    <property type="entry name" value="cupin_KdgF"/>
    <property type="match status" value="1"/>
</dbReference>
<proteinExistence type="predicted"/>
<dbReference type="InterPro" id="IPR013096">
    <property type="entry name" value="Cupin_2"/>
</dbReference>
<dbReference type="InterPro" id="IPR014710">
    <property type="entry name" value="RmlC-like_jellyroll"/>
</dbReference>
<protein>
    <submittedName>
        <fullName evidence="2">Cupin domain-containing protein</fullName>
    </submittedName>
</protein>
<keyword evidence="3" id="KW-1185">Reference proteome</keyword>
<accession>A0A940PBW9</accession>
<dbReference type="InterPro" id="IPR052535">
    <property type="entry name" value="Bacilysin_H2HPP_isomerase"/>
</dbReference>
<gene>
    <name evidence="2" type="ORF">I6N95_14080</name>
</gene>
<dbReference type="PIRSF" id="PIRSF029883">
    <property type="entry name" value="KdgF"/>
    <property type="match status" value="1"/>
</dbReference>
<dbReference type="Proteomes" id="UP000674938">
    <property type="component" value="Unassembled WGS sequence"/>
</dbReference>
<dbReference type="InterPro" id="IPR011051">
    <property type="entry name" value="RmlC_Cupin_sf"/>
</dbReference>
<evidence type="ECO:0000259" key="1">
    <source>
        <dbReference type="Pfam" id="PF07883"/>
    </source>
</evidence>
<dbReference type="RefSeq" id="WP_209529067.1">
    <property type="nucleotide sequence ID" value="NZ_JAEEGA010000009.1"/>
</dbReference>
<dbReference type="SUPFAM" id="SSF51182">
    <property type="entry name" value="RmlC-like cupins"/>
    <property type="match status" value="1"/>
</dbReference>
<dbReference type="PANTHER" id="PTHR40112">
    <property type="entry name" value="H2HPP ISOMERASE"/>
    <property type="match status" value="1"/>
</dbReference>
<dbReference type="AlphaFoldDB" id="A0A940PBW9"/>
<organism evidence="2 3">
    <name type="scientific">Vagococcus allomyrinae</name>
    <dbReference type="NCBI Taxonomy" id="2794353"/>
    <lineage>
        <taxon>Bacteria</taxon>
        <taxon>Bacillati</taxon>
        <taxon>Bacillota</taxon>
        <taxon>Bacilli</taxon>
        <taxon>Lactobacillales</taxon>
        <taxon>Enterococcaceae</taxon>
        <taxon>Vagococcus</taxon>
    </lineage>
</organism>
<dbReference type="Pfam" id="PF07883">
    <property type="entry name" value="Cupin_2"/>
    <property type="match status" value="1"/>
</dbReference>
<evidence type="ECO:0000313" key="2">
    <source>
        <dbReference type="EMBL" id="MBP1042144.1"/>
    </source>
</evidence>
<evidence type="ECO:0000313" key="3">
    <source>
        <dbReference type="Proteomes" id="UP000674938"/>
    </source>
</evidence>
<comment type="caution">
    <text evidence="2">The sequence shown here is derived from an EMBL/GenBank/DDBJ whole genome shotgun (WGS) entry which is preliminary data.</text>
</comment>
<reference evidence="2" key="1">
    <citation type="submission" date="2020-12" db="EMBL/GenBank/DDBJ databases">
        <title>Vagococcus allomyrinae sp. nov. and Enterococcus lavae sp. nov., isolated from the larvae of Allomyrina dichotoma.</title>
        <authorList>
            <person name="Lee S.D."/>
        </authorList>
    </citation>
    <scope>NUCLEOTIDE SEQUENCE</scope>
    <source>
        <strain evidence="2">BWB3-3</strain>
    </source>
</reference>
<dbReference type="EMBL" id="JAEEGA010000009">
    <property type="protein sequence ID" value="MBP1042144.1"/>
    <property type="molecule type" value="Genomic_DNA"/>
</dbReference>
<dbReference type="InterPro" id="IPR025499">
    <property type="entry name" value="KdgF"/>
</dbReference>
<sequence>MFYVDQDLPWQAIDGNSKRKVMAIGESMMFVKVAFALKREEAITVHRHPHEQITYVLKGAFLFKIGEHEQLVKAGDSLAFLPNQEHGCIPLEDGSELLDAFTPLRDDFLLS</sequence>
<feature type="domain" description="Cupin type-2" evidence="1">
    <location>
        <begin position="40"/>
        <end position="89"/>
    </location>
</feature>
<dbReference type="Gene3D" id="2.60.120.10">
    <property type="entry name" value="Jelly Rolls"/>
    <property type="match status" value="1"/>
</dbReference>
<name>A0A940PBW9_9ENTE</name>
<dbReference type="PANTHER" id="PTHR40112:SF1">
    <property type="entry name" value="H2HPP ISOMERASE"/>
    <property type="match status" value="1"/>
</dbReference>